<dbReference type="NCBIfam" id="TIGR03296">
    <property type="entry name" value="M6dom_TIGR03296"/>
    <property type="match status" value="1"/>
</dbReference>
<keyword evidence="4" id="KW-1185">Reference proteome</keyword>
<sequence>MSEHLKECGHARAVWPDLCAVAPSPDLRERLNRELEEIRERGPGSVNLLGMSHAPRMRGFDDATLFPADEYARGTPESTIRSAAADRAPLRGQVRVIVIPADFSDRAMTTTNERLEELFFSLGAMEQGSVREYYREVTHGLVDIVGQVVEPVRLPRTLAWYANNNFGIGRPSGEARANIMARDAVVKADPTVDFTPYDNDGNGYVDACIVVHAGPSGDATGNPGDIWAHKWTLPEVYNADNTKVFAYLTVAEDAKIGVCAHELGHLLFGFPDLYDVDGTSEGVGNWCLMGAGSWGGGGARPVHPSAWCKIRQGWVRETNVTANGTLRIPDVKTGFEVHRLWRGGEQGDEYFLVENRQRDDYDGALPTGGLLVWKVDERQPDNTDENHYKVALLQADGKRDLERARNRGDAGDAYPGSTGNASLTGSTNPNTRSYTGEDTEVAVTRISAPGAEMTATVAVRAEALVGETGTAGDGAGARRPLAATVR</sequence>
<organism evidence="3 4">
    <name type="scientific">Actinomadura rugatobispora</name>
    <dbReference type="NCBI Taxonomy" id="1994"/>
    <lineage>
        <taxon>Bacteria</taxon>
        <taxon>Bacillati</taxon>
        <taxon>Actinomycetota</taxon>
        <taxon>Actinomycetes</taxon>
        <taxon>Streptosporangiales</taxon>
        <taxon>Thermomonosporaceae</taxon>
        <taxon>Actinomadura</taxon>
    </lineage>
</organism>
<feature type="region of interest" description="Disordered" evidence="1">
    <location>
        <begin position="406"/>
        <end position="437"/>
    </location>
</feature>
<evidence type="ECO:0000313" key="3">
    <source>
        <dbReference type="EMBL" id="MFC5749826.1"/>
    </source>
</evidence>
<reference evidence="4" key="1">
    <citation type="journal article" date="2019" name="Int. J. Syst. Evol. Microbiol.">
        <title>The Global Catalogue of Microorganisms (GCM) 10K type strain sequencing project: providing services to taxonomists for standard genome sequencing and annotation.</title>
        <authorList>
            <consortium name="The Broad Institute Genomics Platform"/>
            <consortium name="The Broad Institute Genome Sequencing Center for Infectious Disease"/>
            <person name="Wu L."/>
            <person name="Ma J."/>
        </authorList>
    </citation>
    <scope>NUCLEOTIDE SEQUENCE [LARGE SCALE GENOMIC DNA]</scope>
    <source>
        <strain evidence="4">KCTC 42087</strain>
    </source>
</reference>
<protein>
    <submittedName>
        <fullName evidence="3">M6 family metalloprotease domain-containing protein</fullName>
    </submittedName>
</protein>
<dbReference type="Proteomes" id="UP001596074">
    <property type="component" value="Unassembled WGS sequence"/>
</dbReference>
<dbReference type="InterPro" id="IPR008757">
    <property type="entry name" value="Peptidase_M6-like_domain"/>
</dbReference>
<comment type="caution">
    <text evidence="3">The sequence shown here is derived from an EMBL/GenBank/DDBJ whole genome shotgun (WGS) entry which is preliminary data.</text>
</comment>
<dbReference type="EMBL" id="JBHSON010000046">
    <property type="protein sequence ID" value="MFC5749826.1"/>
    <property type="molecule type" value="Genomic_DNA"/>
</dbReference>
<feature type="compositionally biased region" description="Polar residues" evidence="1">
    <location>
        <begin position="417"/>
        <end position="436"/>
    </location>
</feature>
<name>A0ABW1A5H3_9ACTN</name>
<dbReference type="SUPFAM" id="SSF55486">
    <property type="entry name" value="Metalloproteases ('zincins'), catalytic domain"/>
    <property type="match status" value="1"/>
</dbReference>
<gene>
    <name evidence="3" type="ORF">ACFPZN_29725</name>
</gene>
<evidence type="ECO:0000313" key="4">
    <source>
        <dbReference type="Proteomes" id="UP001596074"/>
    </source>
</evidence>
<keyword evidence="3" id="KW-0482">Metalloprotease</keyword>
<accession>A0ABW1A5H3</accession>
<dbReference type="RefSeq" id="WP_378285551.1">
    <property type="nucleotide sequence ID" value="NZ_JBHSON010000046.1"/>
</dbReference>
<feature type="domain" description="Peptidase M6-like" evidence="2">
    <location>
        <begin position="128"/>
        <end position="309"/>
    </location>
</feature>
<dbReference type="Pfam" id="PF05547">
    <property type="entry name" value="Peptidase_M6"/>
    <property type="match status" value="1"/>
</dbReference>
<evidence type="ECO:0000256" key="1">
    <source>
        <dbReference type="SAM" id="MobiDB-lite"/>
    </source>
</evidence>
<evidence type="ECO:0000259" key="2">
    <source>
        <dbReference type="Pfam" id="PF05547"/>
    </source>
</evidence>
<proteinExistence type="predicted"/>
<keyword evidence="3" id="KW-0378">Hydrolase</keyword>
<dbReference type="PANTHER" id="PTHR41775">
    <property type="entry name" value="SECRETED PROTEIN-RELATED"/>
    <property type="match status" value="1"/>
</dbReference>
<keyword evidence="3" id="KW-0645">Protease</keyword>
<dbReference type="GO" id="GO:0008237">
    <property type="term" value="F:metallopeptidase activity"/>
    <property type="evidence" value="ECO:0007669"/>
    <property type="project" value="UniProtKB-KW"/>
</dbReference>
<dbReference type="PANTHER" id="PTHR41775:SF1">
    <property type="entry name" value="PEPTIDASE M6-LIKE DOMAIN-CONTAINING PROTEIN"/>
    <property type="match status" value="1"/>
</dbReference>